<dbReference type="GO" id="GO:0016787">
    <property type="term" value="F:hydrolase activity"/>
    <property type="evidence" value="ECO:0007669"/>
    <property type="project" value="UniProtKB-KW"/>
</dbReference>
<feature type="region of interest" description="Disordered" evidence="1">
    <location>
        <begin position="77"/>
        <end position="96"/>
    </location>
</feature>
<protein>
    <submittedName>
        <fullName evidence="3">Para-nitrobenzyl esterase</fullName>
        <ecNumber evidence="3">3.1.1.-</ecNumber>
    </submittedName>
</protein>
<dbReference type="InterPro" id="IPR029058">
    <property type="entry name" value="AB_hydrolase_fold"/>
</dbReference>
<evidence type="ECO:0000313" key="4">
    <source>
        <dbReference type="Proteomes" id="UP001519363"/>
    </source>
</evidence>
<sequence length="514" mass="54641">MRRRTGLRLAGAGLAGLLLAGCVGWAREDSLVRVDGGQLRGVVAADHRSFQGIPYAAPPEGGLRWRDPEPVRPWTGVREATKPGSPCPQEGTPYAPTRSTDEDCLFLNVTTPRHGKGKPVMVWLHGDGVVGSGALFDGVPLATAGDVVVVTVNYRLGVFGGFGLPGLAGSGTFGLADQQAALRWVRDNIAAFGGDPGNVTLFGTSYGASATTAHLVSPSARGLFHRASVHSGQAMMPLPAGAVLPGVPAVDWFTWRALAETEQLGTAMAAELGCAEQALDCMRKLPVDKLFPLMRLFQSHAFGGPLLPEVPAAALRAGKAHPVPVVLGMTRDEHRTFTGLFRGEVKPEEYPVLLREAFGDKAERIERAYPVAEHGSPALAWSAVLTDGLWAKATAEQAGLGAGKTWAYVFNDREAPSYLPFPPGFPPGAFHASDTPYLFPDKEFRANARPDQRALAERMTRQWTAFARTGSPNGPGLPHWPEYGAGKVLGLDPAGSALVDFAAQHRLGFWRGLG</sequence>
<accession>A0ABS5ADI5</accession>
<dbReference type="SUPFAM" id="SSF53474">
    <property type="entry name" value="alpha/beta-Hydrolases"/>
    <property type="match status" value="1"/>
</dbReference>
<dbReference type="InterPro" id="IPR050309">
    <property type="entry name" value="Type-B_Carboxylest/Lipase"/>
</dbReference>
<name>A0ABS5ADI5_9PSEU</name>
<comment type="caution">
    <text evidence="3">The sequence shown here is derived from an EMBL/GenBank/DDBJ whole genome shotgun (WGS) entry which is preliminary data.</text>
</comment>
<dbReference type="InterPro" id="IPR002018">
    <property type="entry name" value="CarbesteraseB"/>
</dbReference>
<dbReference type="Proteomes" id="UP001519363">
    <property type="component" value="Unassembled WGS sequence"/>
</dbReference>
<dbReference type="Gene3D" id="3.40.50.1820">
    <property type="entry name" value="alpha/beta hydrolase"/>
    <property type="match status" value="1"/>
</dbReference>
<dbReference type="RefSeq" id="WP_086782982.1">
    <property type="nucleotide sequence ID" value="NZ_JAGIOO010000001.1"/>
</dbReference>
<reference evidence="3 4" key="1">
    <citation type="submission" date="2021-03" db="EMBL/GenBank/DDBJ databases">
        <title>Sequencing the genomes of 1000 actinobacteria strains.</title>
        <authorList>
            <person name="Klenk H.-P."/>
        </authorList>
    </citation>
    <scope>NUCLEOTIDE SEQUENCE [LARGE SCALE GENOMIC DNA]</scope>
    <source>
        <strain evidence="3 4">DSM 44580</strain>
    </source>
</reference>
<keyword evidence="4" id="KW-1185">Reference proteome</keyword>
<keyword evidence="3" id="KW-0378">Hydrolase</keyword>
<organism evidence="3 4">
    <name type="scientific">Crossiella equi</name>
    <dbReference type="NCBI Taxonomy" id="130796"/>
    <lineage>
        <taxon>Bacteria</taxon>
        <taxon>Bacillati</taxon>
        <taxon>Actinomycetota</taxon>
        <taxon>Actinomycetes</taxon>
        <taxon>Pseudonocardiales</taxon>
        <taxon>Pseudonocardiaceae</taxon>
        <taxon>Crossiella</taxon>
    </lineage>
</organism>
<evidence type="ECO:0000256" key="1">
    <source>
        <dbReference type="SAM" id="MobiDB-lite"/>
    </source>
</evidence>
<dbReference type="PANTHER" id="PTHR11559">
    <property type="entry name" value="CARBOXYLESTERASE"/>
    <property type="match status" value="1"/>
</dbReference>
<evidence type="ECO:0000259" key="2">
    <source>
        <dbReference type="Pfam" id="PF00135"/>
    </source>
</evidence>
<feature type="domain" description="Carboxylesterase type B" evidence="2">
    <location>
        <begin position="29"/>
        <end position="510"/>
    </location>
</feature>
<gene>
    <name evidence="3" type="ORF">JOF53_003522</name>
</gene>
<dbReference type="EMBL" id="JAGIOO010000001">
    <property type="protein sequence ID" value="MBP2474650.1"/>
    <property type="molecule type" value="Genomic_DNA"/>
</dbReference>
<dbReference type="PROSITE" id="PS51257">
    <property type="entry name" value="PROKAR_LIPOPROTEIN"/>
    <property type="match status" value="1"/>
</dbReference>
<proteinExistence type="predicted"/>
<evidence type="ECO:0000313" key="3">
    <source>
        <dbReference type="EMBL" id="MBP2474650.1"/>
    </source>
</evidence>
<dbReference type="EC" id="3.1.1.-" evidence="3"/>
<dbReference type="Pfam" id="PF00135">
    <property type="entry name" value="COesterase"/>
    <property type="match status" value="1"/>
</dbReference>